<organism evidence="1 2">
    <name type="scientific">Solimicrobium silvestre</name>
    <dbReference type="NCBI Taxonomy" id="2099400"/>
    <lineage>
        <taxon>Bacteria</taxon>
        <taxon>Pseudomonadati</taxon>
        <taxon>Pseudomonadota</taxon>
        <taxon>Betaproteobacteria</taxon>
        <taxon>Burkholderiales</taxon>
        <taxon>Oxalobacteraceae</taxon>
        <taxon>Solimicrobium</taxon>
    </lineage>
</organism>
<dbReference type="RefSeq" id="WP_133166868.1">
    <property type="nucleotide sequence ID" value="NZ_PUGF01000003.1"/>
</dbReference>
<dbReference type="OrthoDB" id="3034350at2"/>
<accession>A0A2S9H335</accession>
<evidence type="ECO:0000313" key="2">
    <source>
        <dbReference type="Proteomes" id="UP000237839"/>
    </source>
</evidence>
<comment type="caution">
    <text evidence="1">The sequence shown here is derived from an EMBL/GenBank/DDBJ whole genome shotgun (WGS) entry which is preliminary data.</text>
</comment>
<sequence>MTFEALAYFHDFNVSDFPQEWLPLTYLYDPDLPLFPILYFHELDPTLDATQRPGERDRIFGFVHSIAYDRSLGVLRVTLASSKDLSLHVNSRFVDIAKMAARSRLGLDNPVVLNDITGALTNSLVAANALLRELWIQIVASSFGGKLPFGKCWDAIFGLARYIASWNSEGGRKGELIQLHAYVAAFGERIQTGGGIHADFYLLPTWSEFRDNSNPLALFSKYSSLVGPSGATVFFSNAFTNIVNLGSSSYSRFELNNVRISTGNNFRNLNTDALVALIEQAPRGRVRTALYDNYSAFNRGPGRAILSLLMHHDLRTGKWNPEKLTQQDCISQYTGLSSSYQSPKVMQLYAQQCFGSLPALPIDNWVKTFLSAPIGLSVAPRNFHATIFASSTVWGKVERLIWMAAQARKVHSSVAENILWCVRYGGPAKEMRSANPLSCKVCDTHIRAACPSYASIQNMNITFNLVSAPPNGFNVRTSSGDNLNQNQTFTASEGLNAYDEYTTKDRPSQFAAYPSPNHAGGAAMTVSNFINTY</sequence>
<name>A0A2S9H335_9BURK</name>
<dbReference type="AlphaFoldDB" id="A0A2S9H335"/>
<dbReference type="Proteomes" id="UP000237839">
    <property type="component" value="Unassembled WGS sequence"/>
</dbReference>
<proteinExistence type="predicted"/>
<keyword evidence="2" id="KW-1185">Reference proteome</keyword>
<dbReference type="EMBL" id="PUGF01000003">
    <property type="protein sequence ID" value="PRC94395.1"/>
    <property type="molecule type" value="Genomic_DNA"/>
</dbReference>
<evidence type="ECO:0000313" key="1">
    <source>
        <dbReference type="EMBL" id="PRC94395.1"/>
    </source>
</evidence>
<protein>
    <submittedName>
        <fullName evidence="1">Uncharacterized protein</fullName>
    </submittedName>
</protein>
<gene>
    <name evidence="1" type="ORF">S2091_1016</name>
</gene>
<reference evidence="1 2" key="1">
    <citation type="submission" date="2018-02" db="EMBL/GenBank/DDBJ databases">
        <title>Solimicrobium silvestre gen. nov., sp. nov., isolated from alpine forest soil.</title>
        <authorList>
            <person name="Margesin R."/>
            <person name="Albuquerque L."/>
            <person name="Zhang D.-C."/>
            <person name="Froufe H.J.C."/>
            <person name="Severino R."/>
            <person name="Roxo I."/>
            <person name="Egas C."/>
            <person name="Da Costa M.S."/>
        </authorList>
    </citation>
    <scope>NUCLEOTIDE SEQUENCE [LARGE SCALE GENOMIC DNA]</scope>
    <source>
        <strain evidence="1 2">S20-91</strain>
    </source>
</reference>